<dbReference type="RefSeq" id="WP_169144057.1">
    <property type="nucleotide sequence ID" value="NZ_JABBGA010000001.1"/>
</dbReference>
<dbReference type="Proteomes" id="UP000580043">
    <property type="component" value="Unassembled WGS sequence"/>
</dbReference>
<organism evidence="1 2">
    <name type="scientific">Zoogloea dura</name>
    <dbReference type="NCBI Taxonomy" id="2728840"/>
    <lineage>
        <taxon>Bacteria</taxon>
        <taxon>Pseudomonadati</taxon>
        <taxon>Pseudomonadota</taxon>
        <taxon>Betaproteobacteria</taxon>
        <taxon>Rhodocyclales</taxon>
        <taxon>Zoogloeaceae</taxon>
        <taxon>Zoogloea</taxon>
    </lineage>
</organism>
<dbReference type="AlphaFoldDB" id="A0A848G004"/>
<evidence type="ECO:0000313" key="2">
    <source>
        <dbReference type="Proteomes" id="UP000580043"/>
    </source>
</evidence>
<sequence length="350" mass="39328">MDLKYPISEDDLRKSMVVALSYVQVDASGSNNCVLRSQYLNDIQIDMLVMAYAIGNLLIDRKTNEHGNLSVNDANDQVYDLVYALLKMRIGSGKSISRVLMRVLPFFSLVESVSQRMGVGLVGVSGVSTRIVTDLGLKEGDLVKGVVHRVFEESKSIPTSLKAYRRRISGSLKAVHRFVNVVETQWPLSVVVRLDHVRVLPKISSARDIEIDVDRFVEDLRCIDVSQDLLGFAYNVDFLPEMGNRLHGIYFVRPDCSFLDVRSLIARAWSDSTKFGFTSPYELRHQSELGESGEGVLADVKHDLLQRVVEMASVDEVFYKRDRSSAGFKVCGINASFSKSEKFELFEVKL</sequence>
<gene>
    <name evidence="1" type="ORF">HHL15_01605</name>
</gene>
<reference evidence="1 2" key="1">
    <citation type="submission" date="2020-04" db="EMBL/GenBank/DDBJ databases">
        <title>Zoogloea sp. G-4-1-14 isolated from soil.</title>
        <authorList>
            <person name="Dahal R.H."/>
        </authorList>
    </citation>
    <scope>NUCLEOTIDE SEQUENCE [LARGE SCALE GENOMIC DNA]</scope>
    <source>
        <strain evidence="1 2">G-4-1-14</strain>
    </source>
</reference>
<comment type="caution">
    <text evidence="1">The sequence shown here is derived from an EMBL/GenBank/DDBJ whole genome shotgun (WGS) entry which is preliminary data.</text>
</comment>
<evidence type="ECO:0000313" key="1">
    <source>
        <dbReference type="EMBL" id="NML24426.1"/>
    </source>
</evidence>
<keyword evidence="2" id="KW-1185">Reference proteome</keyword>
<accession>A0A848G004</accession>
<name>A0A848G004_9RHOO</name>
<protein>
    <submittedName>
        <fullName evidence="1">Uncharacterized protein</fullName>
    </submittedName>
</protein>
<proteinExistence type="predicted"/>
<dbReference type="EMBL" id="JABBGA010000001">
    <property type="protein sequence ID" value="NML24426.1"/>
    <property type="molecule type" value="Genomic_DNA"/>
</dbReference>